<dbReference type="PROSITE" id="PS00086">
    <property type="entry name" value="CYTOCHROME_P450"/>
    <property type="match status" value="1"/>
</dbReference>
<dbReference type="PANTHER" id="PTHR24305:SF157">
    <property type="entry name" value="N-ACETYLTRYPTOPHAN 6-HYDROXYLASE IVOC-RELATED"/>
    <property type="match status" value="1"/>
</dbReference>
<comment type="caution">
    <text evidence="8">The sequence shown here is derived from an EMBL/GenBank/DDBJ whole genome shotgun (WGS) entry which is preliminary data.</text>
</comment>
<keyword evidence="4 7" id="KW-0479">Metal-binding</keyword>
<evidence type="ECO:0000256" key="7">
    <source>
        <dbReference type="RuleBase" id="RU000461"/>
    </source>
</evidence>
<evidence type="ECO:0000256" key="2">
    <source>
        <dbReference type="ARBA" id="ARBA00005179"/>
    </source>
</evidence>
<organism evidence="8 9">
    <name type="scientific">Marasmiellus scandens</name>
    <dbReference type="NCBI Taxonomy" id="2682957"/>
    <lineage>
        <taxon>Eukaryota</taxon>
        <taxon>Fungi</taxon>
        <taxon>Dikarya</taxon>
        <taxon>Basidiomycota</taxon>
        <taxon>Agaricomycotina</taxon>
        <taxon>Agaricomycetes</taxon>
        <taxon>Agaricomycetidae</taxon>
        <taxon>Agaricales</taxon>
        <taxon>Marasmiineae</taxon>
        <taxon>Omphalotaceae</taxon>
        <taxon>Marasmiellus</taxon>
    </lineage>
</organism>
<evidence type="ECO:0000256" key="1">
    <source>
        <dbReference type="ARBA" id="ARBA00001971"/>
    </source>
</evidence>
<evidence type="ECO:0000256" key="6">
    <source>
        <dbReference type="ARBA" id="ARBA00023004"/>
    </source>
</evidence>
<comment type="pathway">
    <text evidence="2">Secondary metabolite biosynthesis.</text>
</comment>
<dbReference type="InterPro" id="IPR036396">
    <property type="entry name" value="Cyt_P450_sf"/>
</dbReference>
<dbReference type="PANTHER" id="PTHR24305">
    <property type="entry name" value="CYTOCHROME P450"/>
    <property type="match status" value="1"/>
</dbReference>
<dbReference type="SUPFAM" id="SSF48264">
    <property type="entry name" value="Cytochrome P450"/>
    <property type="match status" value="1"/>
</dbReference>
<keyword evidence="6 7" id="KW-0408">Iron</keyword>
<dbReference type="InterPro" id="IPR017972">
    <property type="entry name" value="Cyt_P450_CS"/>
</dbReference>
<protein>
    <recommendedName>
        <fullName evidence="10">Trichodiene oxygenase</fullName>
    </recommendedName>
</protein>
<evidence type="ECO:0000313" key="9">
    <source>
        <dbReference type="Proteomes" id="UP001498398"/>
    </source>
</evidence>
<dbReference type="PRINTS" id="PR00385">
    <property type="entry name" value="P450"/>
</dbReference>
<keyword evidence="7" id="KW-0503">Monooxygenase</keyword>
<keyword evidence="9" id="KW-1185">Reference proteome</keyword>
<evidence type="ECO:0000313" key="8">
    <source>
        <dbReference type="EMBL" id="KAK7443449.1"/>
    </source>
</evidence>
<dbReference type="PRINTS" id="PR00465">
    <property type="entry name" value="EP450IV"/>
</dbReference>
<gene>
    <name evidence="8" type="ORF">VKT23_015622</name>
</gene>
<comment type="similarity">
    <text evidence="3 7">Belongs to the cytochrome P450 family.</text>
</comment>
<dbReference type="InterPro" id="IPR050121">
    <property type="entry name" value="Cytochrome_P450_monoxygenase"/>
</dbReference>
<accession>A0ABR1J063</accession>
<evidence type="ECO:0000256" key="4">
    <source>
        <dbReference type="ARBA" id="ARBA00022723"/>
    </source>
</evidence>
<evidence type="ECO:0000256" key="5">
    <source>
        <dbReference type="ARBA" id="ARBA00023002"/>
    </source>
</evidence>
<evidence type="ECO:0000256" key="3">
    <source>
        <dbReference type="ARBA" id="ARBA00010617"/>
    </source>
</evidence>
<sequence>MPSSSLVRDDVSNVLACILLAIAVRTLFARYSSSLNRFPGPVLVRWTRYYMAYYDIVKGGAWIEKLQELHRLYGPVVRVGPNELHFSDPQAYGDIYSATSGFTKDWNMYGAFPQEESMFTQTDPRRAIARKALITPFFSRQTVLSQAESTIRSTVEKLIHQLIQNHSPDRNPANLNHALRSTTFDIITTYCFATSPDAVSYPGFHSDILLGMDTALPYVPLAKHFRVFKLIIKNIPEWLTPILTVSLRAGVGQIKDVEAIARKVLLNPNAVDASNRTIFHSLMENAENSEFVTKHGSVSLNQRWLADEGMFLRFAGADTVSSTCVVGCRYLLAEPVVLSKLVEELDSAWPDKNERLKVEVLEKLPYLTAVLKESLRLSHGVTSPMTRIVGAGGATIAGHFVPEGTSVAMTNSFVHLNADIFPEPERFLPERWLQPDSHKLEKYLVAFGKGPRSCLGIK</sequence>
<name>A0ABR1J063_9AGAR</name>
<dbReference type="Gene3D" id="1.10.630.10">
    <property type="entry name" value="Cytochrome P450"/>
    <property type="match status" value="1"/>
</dbReference>
<comment type="cofactor">
    <cofactor evidence="1">
        <name>heme</name>
        <dbReference type="ChEBI" id="CHEBI:30413"/>
    </cofactor>
</comment>
<evidence type="ECO:0008006" key="10">
    <source>
        <dbReference type="Google" id="ProtNLM"/>
    </source>
</evidence>
<dbReference type="InterPro" id="IPR002403">
    <property type="entry name" value="Cyt_P450_E_grp-IV"/>
</dbReference>
<dbReference type="InterPro" id="IPR001128">
    <property type="entry name" value="Cyt_P450"/>
</dbReference>
<reference evidence="8 9" key="1">
    <citation type="submission" date="2024-01" db="EMBL/GenBank/DDBJ databases">
        <title>A draft genome for the cacao thread blight pathogen Marasmiellus scandens.</title>
        <authorList>
            <person name="Baruah I.K."/>
            <person name="Leung J."/>
            <person name="Bukari Y."/>
            <person name="Amoako-Attah I."/>
            <person name="Meinhardt L.W."/>
            <person name="Bailey B.A."/>
            <person name="Cohen S.P."/>
        </authorList>
    </citation>
    <scope>NUCLEOTIDE SEQUENCE [LARGE SCALE GENOMIC DNA]</scope>
    <source>
        <strain evidence="8 9">GH-19</strain>
    </source>
</reference>
<dbReference type="Pfam" id="PF00067">
    <property type="entry name" value="p450"/>
    <property type="match status" value="1"/>
</dbReference>
<dbReference type="EMBL" id="JBANRG010000054">
    <property type="protein sequence ID" value="KAK7443449.1"/>
    <property type="molecule type" value="Genomic_DNA"/>
</dbReference>
<dbReference type="CDD" id="cd11062">
    <property type="entry name" value="CYP58-like"/>
    <property type="match status" value="1"/>
</dbReference>
<proteinExistence type="inferred from homology"/>
<keyword evidence="5 7" id="KW-0560">Oxidoreductase</keyword>
<dbReference type="Proteomes" id="UP001498398">
    <property type="component" value="Unassembled WGS sequence"/>
</dbReference>
<keyword evidence="7" id="KW-0349">Heme</keyword>